<dbReference type="Proteomes" id="UP001212152">
    <property type="component" value="Unassembled WGS sequence"/>
</dbReference>
<proteinExistence type="inferred from homology"/>
<evidence type="ECO:0000256" key="8">
    <source>
        <dbReference type="SAM" id="Coils"/>
    </source>
</evidence>
<feature type="domain" description="RING-Gid-type" evidence="10">
    <location>
        <begin position="311"/>
        <end position="381"/>
    </location>
</feature>
<dbReference type="EMBL" id="JADGJQ010000005">
    <property type="protein sequence ID" value="KAJ3183765.1"/>
    <property type="molecule type" value="Genomic_DNA"/>
</dbReference>
<dbReference type="InterPro" id="IPR044063">
    <property type="entry name" value="ZF_RING_GID"/>
</dbReference>
<keyword evidence="8" id="KW-0175">Coiled coil</keyword>
<evidence type="ECO:0000256" key="6">
    <source>
        <dbReference type="ARBA" id="ARBA00022833"/>
    </source>
</evidence>
<comment type="subcellular location">
    <subcellularLocation>
        <location evidence="1">Cytoplasm</location>
    </subcellularLocation>
</comment>
<dbReference type="InterPro" id="IPR045098">
    <property type="entry name" value="Fyv10_fam"/>
</dbReference>
<protein>
    <submittedName>
        <fullName evidence="11">GID complex subunit containing RING finger motif</fullName>
    </submittedName>
</protein>
<reference evidence="11" key="1">
    <citation type="submission" date="2020-05" db="EMBL/GenBank/DDBJ databases">
        <title>Phylogenomic resolution of chytrid fungi.</title>
        <authorList>
            <person name="Stajich J.E."/>
            <person name="Amses K."/>
            <person name="Simmons R."/>
            <person name="Seto K."/>
            <person name="Myers J."/>
            <person name="Bonds A."/>
            <person name="Quandt C.A."/>
            <person name="Barry K."/>
            <person name="Liu P."/>
            <person name="Grigoriev I."/>
            <person name="Longcore J.E."/>
            <person name="James T.Y."/>
        </authorList>
    </citation>
    <scope>NUCLEOTIDE SEQUENCE</scope>
    <source>
        <strain evidence="11">JEL0379</strain>
    </source>
</reference>
<feature type="coiled-coil region" evidence="8">
    <location>
        <begin position="67"/>
        <end position="94"/>
    </location>
</feature>
<keyword evidence="3" id="KW-0963">Cytoplasm</keyword>
<keyword evidence="12" id="KW-1185">Reference proteome</keyword>
<dbReference type="InterPro" id="IPR024964">
    <property type="entry name" value="CTLH/CRA"/>
</dbReference>
<dbReference type="InterPro" id="IPR013144">
    <property type="entry name" value="CRA_dom"/>
</dbReference>
<dbReference type="InterPro" id="IPR006594">
    <property type="entry name" value="LisH"/>
</dbReference>
<dbReference type="PROSITE" id="PS50897">
    <property type="entry name" value="CTLH"/>
    <property type="match status" value="1"/>
</dbReference>
<dbReference type="PROSITE" id="PS51867">
    <property type="entry name" value="ZF_RING_GID"/>
    <property type="match status" value="1"/>
</dbReference>
<keyword evidence="5 7" id="KW-0863">Zinc-finger</keyword>
<evidence type="ECO:0000256" key="2">
    <source>
        <dbReference type="ARBA" id="ARBA00010615"/>
    </source>
</evidence>
<name>A0AAD5TQ37_9FUNG</name>
<evidence type="ECO:0000259" key="9">
    <source>
        <dbReference type="PROSITE" id="PS50897"/>
    </source>
</evidence>
<dbReference type="CDD" id="cd16659">
    <property type="entry name" value="RING-Ubox_Emp"/>
    <property type="match status" value="1"/>
</dbReference>
<comment type="caution">
    <text evidence="11">The sequence shown here is derived from an EMBL/GenBank/DDBJ whole genome shotgun (WGS) entry which is preliminary data.</text>
</comment>
<evidence type="ECO:0000256" key="7">
    <source>
        <dbReference type="PROSITE-ProRule" id="PRU01215"/>
    </source>
</evidence>
<dbReference type="GO" id="GO:0061630">
    <property type="term" value="F:ubiquitin protein ligase activity"/>
    <property type="evidence" value="ECO:0007669"/>
    <property type="project" value="InterPro"/>
</dbReference>
<evidence type="ECO:0000259" key="10">
    <source>
        <dbReference type="PROSITE" id="PS51867"/>
    </source>
</evidence>
<dbReference type="SMART" id="SM00757">
    <property type="entry name" value="CRA"/>
    <property type="match status" value="1"/>
</dbReference>
<keyword evidence="6" id="KW-0862">Zinc</keyword>
<evidence type="ECO:0000313" key="12">
    <source>
        <dbReference type="Proteomes" id="UP001212152"/>
    </source>
</evidence>
<sequence>MDKGKLNYDGLFNLEQPLLKVPAEQLKKAARISQRYVEYVMKEITTEVNKLSKSANSCSPEQATKSLDDMVVRLQKLKRKLDDTKAEEALYVERTKVRLNHLKELMTITSAESPAYLQWCQTRLDRMLVDYMLRHGYTETAAKLAADKGIEALVDLQLFADSRLVEEALDNKNCTECLKWCNDNRSTLDKISSTLEFNLRLQEYIELARCGKKEEAIKYCRKYMIDWQDTHMKLIQQAMAMLAFGPDTQCEPYKELWDESRWDIIIEMFKSDNHALHNLTLQPLLTMTLQAGLAALKTPSCYSDENRTINCPVCAADTFGQLAQDLPCAHHVNSCIVDRLSGVIMDEHNPPMVLPNGYVYSSESLQALAAENHGMVRCERTGENYNIATARKAFIL</sequence>
<evidence type="ECO:0000313" key="11">
    <source>
        <dbReference type="EMBL" id="KAJ3183765.1"/>
    </source>
</evidence>
<evidence type="ECO:0000256" key="5">
    <source>
        <dbReference type="ARBA" id="ARBA00022771"/>
    </source>
</evidence>
<dbReference type="InterPro" id="IPR006595">
    <property type="entry name" value="CTLH_C"/>
</dbReference>
<dbReference type="SMART" id="SM00668">
    <property type="entry name" value="CTLH"/>
    <property type="match status" value="1"/>
</dbReference>
<keyword evidence="4" id="KW-0479">Metal-binding</keyword>
<gene>
    <name evidence="11" type="primary">FYV10</name>
    <name evidence="11" type="ORF">HDU87_005881</name>
</gene>
<feature type="zinc finger region" description="RING-Gid-type" evidence="7">
    <location>
        <begin position="311"/>
        <end position="381"/>
    </location>
</feature>
<accession>A0AAD5TQ37</accession>
<comment type="similarity">
    <text evidence="2">Belongs to the FYV10 family.</text>
</comment>
<dbReference type="Pfam" id="PF10607">
    <property type="entry name" value="CTLH"/>
    <property type="match status" value="1"/>
</dbReference>
<dbReference type="GO" id="GO:0043161">
    <property type="term" value="P:proteasome-mediated ubiquitin-dependent protein catabolic process"/>
    <property type="evidence" value="ECO:0007669"/>
    <property type="project" value="InterPro"/>
</dbReference>
<dbReference type="GO" id="GO:0034657">
    <property type="term" value="C:GID complex"/>
    <property type="evidence" value="ECO:0007669"/>
    <property type="project" value="TreeGrafter"/>
</dbReference>
<dbReference type="GO" id="GO:0005737">
    <property type="term" value="C:cytoplasm"/>
    <property type="evidence" value="ECO:0007669"/>
    <property type="project" value="UniProtKB-SubCell"/>
</dbReference>
<dbReference type="PANTHER" id="PTHR12170">
    <property type="entry name" value="MACROPHAGE ERYTHROBLAST ATTACHER-RELATED"/>
    <property type="match status" value="1"/>
</dbReference>
<organism evidence="11 12">
    <name type="scientific">Geranomyces variabilis</name>
    <dbReference type="NCBI Taxonomy" id="109894"/>
    <lineage>
        <taxon>Eukaryota</taxon>
        <taxon>Fungi</taxon>
        <taxon>Fungi incertae sedis</taxon>
        <taxon>Chytridiomycota</taxon>
        <taxon>Chytridiomycota incertae sedis</taxon>
        <taxon>Chytridiomycetes</taxon>
        <taxon>Spizellomycetales</taxon>
        <taxon>Powellomycetaceae</taxon>
        <taxon>Geranomyces</taxon>
    </lineage>
</organism>
<dbReference type="GO" id="GO:0005634">
    <property type="term" value="C:nucleus"/>
    <property type="evidence" value="ECO:0007669"/>
    <property type="project" value="TreeGrafter"/>
</dbReference>
<dbReference type="AlphaFoldDB" id="A0AAD5TQ37"/>
<evidence type="ECO:0000256" key="3">
    <source>
        <dbReference type="ARBA" id="ARBA00022490"/>
    </source>
</evidence>
<dbReference type="PROSITE" id="PS50896">
    <property type="entry name" value="LISH"/>
    <property type="match status" value="1"/>
</dbReference>
<evidence type="ECO:0000256" key="1">
    <source>
        <dbReference type="ARBA" id="ARBA00004496"/>
    </source>
</evidence>
<dbReference type="PANTHER" id="PTHR12170:SF2">
    <property type="entry name" value="E3 UBIQUITIN-PROTEIN TRANSFERASE MAEA"/>
    <property type="match status" value="1"/>
</dbReference>
<dbReference type="GO" id="GO:0008270">
    <property type="term" value="F:zinc ion binding"/>
    <property type="evidence" value="ECO:0007669"/>
    <property type="project" value="UniProtKB-KW"/>
</dbReference>
<evidence type="ECO:0000256" key="4">
    <source>
        <dbReference type="ARBA" id="ARBA00022723"/>
    </source>
</evidence>
<feature type="domain" description="CTLH" evidence="9">
    <location>
        <begin position="159"/>
        <end position="215"/>
    </location>
</feature>